<feature type="region of interest" description="Disordered" evidence="1">
    <location>
        <begin position="81"/>
        <end position="159"/>
    </location>
</feature>
<evidence type="ECO:0000313" key="2">
    <source>
        <dbReference type="EMBL" id="VEL34601.1"/>
    </source>
</evidence>
<feature type="compositionally biased region" description="Low complexity" evidence="1">
    <location>
        <begin position="99"/>
        <end position="117"/>
    </location>
</feature>
<comment type="caution">
    <text evidence="2">The sequence shown here is derived from an EMBL/GenBank/DDBJ whole genome shotgun (WGS) entry which is preliminary data.</text>
</comment>
<evidence type="ECO:0000256" key="1">
    <source>
        <dbReference type="SAM" id="MobiDB-lite"/>
    </source>
</evidence>
<accession>A0A448XE33</accession>
<dbReference type="EMBL" id="CAAALY010248002">
    <property type="protein sequence ID" value="VEL34601.1"/>
    <property type="molecule type" value="Genomic_DNA"/>
</dbReference>
<proteinExistence type="predicted"/>
<protein>
    <submittedName>
        <fullName evidence="2">Uncharacterized protein</fullName>
    </submittedName>
</protein>
<organism evidence="2 3">
    <name type="scientific">Protopolystoma xenopodis</name>
    <dbReference type="NCBI Taxonomy" id="117903"/>
    <lineage>
        <taxon>Eukaryota</taxon>
        <taxon>Metazoa</taxon>
        <taxon>Spiralia</taxon>
        <taxon>Lophotrochozoa</taxon>
        <taxon>Platyhelminthes</taxon>
        <taxon>Monogenea</taxon>
        <taxon>Polyopisthocotylea</taxon>
        <taxon>Polystomatidea</taxon>
        <taxon>Polystomatidae</taxon>
        <taxon>Protopolystoma</taxon>
    </lineage>
</organism>
<dbReference type="Proteomes" id="UP000784294">
    <property type="component" value="Unassembled WGS sequence"/>
</dbReference>
<keyword evidence="3" id="KW-1185">Reference proteome</keyword>
<name>A0A448XE33_9PLAT</name>
<evidence type="ECO:0000313" key="3">
    <source>
        <dbReference type="Proteomes" id="UP000784294"/>
    </source>
</evidence>
<gene>
    <name evidence="2" type="ORF">PXEA_LOCUS28041</name>
</gene>
<reference evidence="2" key="1">
    <citation type="submission" date="2018-11" db="EMBL/GenBank/DDBJ databases">
        <authorList>
            <consortium name="Pathogen Informatics"/>
        </authorList>
    </citation>
    <scope>NUCLEOTIDE SEQUENCE</scope>
</reference>
<dbReference type="AlphaFoldDB" id="A0A448XE33"/>
<sequence length="159" mass="17066">MEFTMALPPSGDPGWTYVGSKQQLGLKKSSFWRAKPSEARCTNEVRWKLDANLKEAMSDSSIQSSETASVLPEDLVVTTLGPKLSESRQGRIGSGKSQAETALATLTTSGTGALDGARNVGRDDGTQDSQFPTTKADEEASISSFEGRDEQENAICSHY</sequence>